<dbReference type="RefSeq" id="WP_091911666.1">
    <property type="nucleotide sequence ID" value="NZ_FNLO01000012.1"/>
</dbReference>
<evidence type="ECO:0000256" key="2">
    <source>
        <dbReference type="ARBA" id="ARBA00022964"/>
    </source>
</evidence>
<feature type="binding site" evidence="5">
    <location>
        <position position="143"/>
    </location>
    <ligand>
        <name>Fe cation</name>
        <dbReference type="ChEBI" id="CHEBI:24875"/>
        <note>catalytic</note>
    </ligand>
</feature>
<organism evidence="8 9">
    <name type="scientific">Chitinasiproducens palmae</name>
    <dbReference type="NCBI Taxonomy" id="1770053"/>
    <lineage>
        <taxon>Bacteria</taxon>
        <taxon>Pseudomonadati</taxon>
        <taxon>Pseudomonadota</taxon>
        <taxon>Betaproteobacteria</taxon>
        <taxon>Burkholderiales</taxon>
        <taxon>Burkholderiaceae</taxon>
        <taxon>Chitinasiproducens</taxon>
    </lineage>
</organism>
<evidence type="ECO:0000256" key="1">
    <source>
        <dbReference type="ARBA" id="ARBA00022723"/>
    </source>
</evidence>
<evidence type="ECO:0000313" key="8">
    <source>
        <dbReference type="EMBL" id="SDV50582.1"/>
    </source>
</evidence>
<dbReference type="STRING" id="1770053.SAMN05216551_112103"/>
<feature type="binding site" evidence="5">
    <location>
        <position position="197"/>
    </location>
    <ligand>
        <name>Fe cation</name>
        <dbReference type="ChEBI" id="CHEBI:24875"/>
        <note>catalytic</note>
    </ligand>
</feature>
<dbReference type="PANTHER" id="PTHR16557">
    <property type="entry name" value="ALKYLATED DNA REPAIR PROTEIN ALKB-RELATED"/>
    <property type="match status" value="1"/>
</dbReference>
<dbReference type="AlphaFoldDB" id="A0A1H2PTW1"/>
<keyword evidence="3" id="KW-0560">Oxidoreductase</keyword>
<keyword evidence="2 8" id="KW-0223">Dioxygenase</keyword>
<dbReference type="OrthoDB" id="9796932at2"/>
<dbReference type="InterPro" id="IPR027450">
    <property type="entry name" value="AlkB-like"/>
</dbReference>
<feature type="binding site" evidence="5">
    <location>
        <position position="141"/>
    </location>
    <ligand>
        <name>Fe cation</name>
        <dbReference type="ChEBI" id="CHEBI:24875"/>
        <note>catalytic</note>
    </ligand>
</feature>
<dbReference type="PANTHER" id="PTHR16557:SF2">
    <property type="entry name" value="NUCLEIC ACID DIOXYGENASE ALKBH1"/>
    <property type="match status" value="1"/>
</dbReference>
<reference evidence="9" key="1">
    <citation type="submission" date="2016-09" db="EMBL/GenBank/DDBJ databases">
        <authorList>
            <person name="Varghese N."/>
            <person name="Submissions S."/>
        </authorList>
    </citation>
    <scope>NUCLEOTIDE SEQUENCE [LARGE SCALE GENOMIC DNA]</scope>
    <source>
        <strain evidence="9">JS23</strain>
    </source>
</reference>
<dbReference type="InterPro" id="IPR037151">
    <property type="entry name" value="AlkB-like_sf"/>
</dbReference>
<dbReference type="GO" id="GO:0008198">
    <property type="term" value="F:ferrous iron binding"/>
    <property type="evidence" value="ECO:0007669"/>
    <property type="project" value="TreeGrafter"/>
</dbReference>
<evidence type="ECO:0000259" key="7">
    <source>
        <dbReference type="PROSITE" id="PS51471"/>
    </source>
</evidence>
<evidence type="ECO:0000313" key="9">
    <source>
        <dbReference type="Proteomes" id="UP000243719"/>
    </source>
</evidence>
<dbReference type="GO" id="GO:0035515">
    <property type="term" value="F:oxidative RNA demethylase activity"/>
    <property type="evidence" value="ECO:0007669"/>
    <property type="project" value="TreeGrafter"/>
</dbReference>
<keyword evidence="9" id="KW-1185">Reference proteome</keyword>
<dbReference type="InterPro" id="IPR004574">
    <property type="entry name" value="Alkb"/>
</dbReference>
<feature type="domain" description="Fe2OG dioxygenase" evidence="7">
    <location>
        <begin position="123"/>
        <end position="223"/>
    </location>
</feature>
<dbReference type="InterPro" id="IPR005123">
    <property type="entry name" value="Oxoglu/Fe-dep_dioxygenase_dom"/>
</dbReference>
<keyword evidence="4 5" id="KW-0408">Iron</keyword>
<comment type="cofactor">
    <cofactor evidence="5">
        <name>Fe(2+)</name>
        <dbReference type="ChEBI" id="CHEBI:29033"/>
    </cofactor>
    <text evidence="5">Binds 1 Fe(2+) ion per subunit.</text>
</comment>
<keyword evidence="1 5" id="KW-0479">Metal-binding</keyword>
<dbReference type="NCBIfam" id="NF011930">
    <property type="entry name" value="PRK15401.1"/>
    <property type="match status" value="1"/>
</dbReference>
<dbReference type="GO" id="GO:0005737">
    <property type="term" value="C:cytoplasm"/>
    <property type="evidence" value="ECO:0007669"/>
    <property type="project" value="TreeGrafter"/>
</dbReference>
<dbReference type="SUPFAM" id="SSF51197">
    <property type="entry name" value="Clavaminate synthase-like"/>
    <property type="match status" value="1"/>
</dbReference>
<name>A0A1H2PTW1_9BURK</name>
<dbReference type="Proteomes" id="UP000243719">
    <property type="component" value="Unassembled WGS sequence"/>
</dbReference>
<feature type="region of interest" description="Disordered" evidence="6">
    <location>
        <begin position="1"/>
        <end position="20"/>
    </location>
</feature>
<accession>A0A1H2PTW1</accession>
<evidence type="ECO:0000256" key="3">
    <source>
        <dbReference type="ARBA" id="ARBA00023002"/>
    </source>
</evidence>
<protein>
    <submittedName>
        <fullName evidence="8">DNA-N1-methyladenine dioxygenase</fullName>
    </submittedName>
</protein>
<dbReference type="Pfam" id="PF13532">
    <property type="entry name" value="2OG-FeII_Oxy_2"/>
    <property type="match status" value="1"/>
</dbReference>
<sequence>MAQTRGLFDDEADETLGGGRGRQRLGEHAWVLRGFALPDIEALLAGVKAVLLAAPLRQMHTPGGLPMSVSTSNCGRLGWVSDRAGYRYVARDPLTGRDWPALPAAFERLAREAAAAAGFDGFVPDACLINRYMPGARMSLHQDRNERDMGAPIVSVSLGMPAIFLFGGHARADRATRIPLLHGDVAVWGGVDRLRFHGILPLKAVPHPRVGERRFNLTFRRAG</sequence>
<gene>
    <name evidence="8" type="ORF">SAMN05216551_112103</name>
</gene>
<evidence type="ECO:0000256" key="4">
    <source>
        <dbReference type="ARBA" id="ARBA00023004"/>
    </source>
</evidence>
<proteinExistence type="predicted"/>
<dbReference type="PROSITE" id="PS51471">
    <property type="entry name" value="FE2OG_OXY"/>
    <property type="match status" value="1"/>
</dbReference>
<dbReference type="EMBL" id="FNLO01000012">
    <property type="protein sequence ID" value="SDV50582.1"/>
    <property type="molecule type" value="Genomic_DNA"/>
</dbReference>
<dbReference type="Gene3D" id="2.60.120.590">
    <property type="entry name" value="Alpha-ketoglutarate-dependent dioxygenase AlkB-like"/>
    <property type="match status" value="1"/>
</dbReference>
<dbReference type="GO" id="GO:0035516">
    <property type="term" value="F:broad specificity oxidative DNA demethylase activity"/>
    <property type="evidence" value="ECO:0007669"/>
    <property type="project" value="TreeGrafter"/>
</dbReference>
<evidence type="ECO:0000256" key="5">
    <source>
        <dbReference type="PIRSR" id="PIRSR604574-2"/>
    </source>
</evidence>
<evidence type="ECO:0000256" key="6">
    <source>
        <dbReference type="SAM" id="MobiDB-lite"/>
    </source>
</evidence>
<dbReference type="GO" id="GO:0035513">
    <property type="term" value="P:oxidative RNA demethylation"/>
    <property type="evidence" value="ECO:0007669"/>
    <property type="project" value="TreeGrafter"/>
</dbReference>